<accession>A0A5B8KVD6</accession>
<evidence type="ECO:0000313" key="3">
    <source>
        <dbReference type="Proteomes" id="UP000321389"/>
    </source>
</evidence>
<dbReference type="Proteomes" id="UP000321389">
    <property type="component" value="Chromosome"/>
</dbReference>
<sequence>MSASAVATLMLDGWQDDLHIRAIAILFGLSAIVAYPAATIIAQFLTRRGRFETRLAAQLLALASVTLGVTSLAYAFYYRSYFAMWHDTTLSITWTYQLVFTVLGALYQFAVFGMRLYLPVGIPALLLFALWQSSKPR</sequence>
<dbReference type="KEGG" id="niy:FQ775_03710"/>
<keyword evidence="1" id="KW-0812">Transmembrane</keyword>
<keyword evidence="1" id="KW-0472">Membrane</keyword>
<feature type="transmembrane region" description="Helical" evidence="1">
    <location>
        <begin position="98"/>
        <end position="131"/>
    </location>
</feature>
<evidence type="ECO:0000256" key="1">
    <source>
        <dbReference type="SAM" id="Phobius"/>
    </source>
</evidence>
<protein>
    <submittedName>
        <fullName evidence="2">Uncharacterized protein</fullName>
    </submittedName>
</protein>
<keyword evidence="1" id="KW-1133">Transmembrane helix</keyword>
<feature type="transmembrane region" description="Helical" evidence="1">
    <location>
        <begin position="57"/>
        <end position="78"/>
    </location>
</feature>
<dbReference type="AlphaFoldDB" id="A0A5B8KVD6"/>
<evidence type="ECO:0000313" key="2">
    <source>
        <dbReference type="EMBL" id="QDY99550.2"/>
    </source>
</evidence>
<keyword evidence="3" id="KW-1185">Reference proteome</keyword>
<reference evidence="2" key="1">
    <citation type="submission" date="2020-04" db="EMBL/GenBank/DDBJ databases">
        <title>Nitratireductor sp. nov. isolated from mangrove soil.</title>
        <authorList>
            <person name="Ye Y."/>
        </authorList>
    </citation>
    <scope>NUCLEOTIDE SEQUENCE</scope>
    <source>
        <strain evidence="2">SY7</strain>
    </source>
</reference>
<proteinExistence type="predicted"/>
<dbReference type="EMBL" id="CP042301">
    <property type="protein sequence ID" value="QDY99550.2"/>
    <property type="molecule type" value="Genomic_DNA"/>
</dbReference>
<gene>
    <name evidence="2" type="ORF">FQ775_03710</name>
</gene>
<feature type="transmembrane region" description="Helical" evidence="1">
    <location>
        <begin position="20"/>
        <end position="45"/>
    </location>
</feature>
<name>A0A5B8KVD6_9HYPH</name>
<organism evidence="2 3">
    <name type="scientific">Nitratireductor mangrovi</name>
    <dbReference type="NCBI Taxonomy" id="2599600"/>
    <lineage>
        <taxon>Bacteria</taxon>
        <taxon>Pseudomonadati</taxon>
        <taxon>Pseudomonadota</taxon>
        <taxon>Alphaproteobacteria</taxon>
        <taxon>Hyphomicrobiales</taxon>
        <taxon>Phyllobacteriaceae</taxon>
        <taxon>Nitratireductor</taxon>
    </lineage>
</organism>